<dbReference type="InterPro" id="IPR001478">
    <property type="entry name" value="PDZ"/>
</dbReference>
<dbReference type="AlphaFoldDB" id="A0A9Q0C2L4"/>
<dbReference type="Pfam" id="PF17820">
    <property type="entry name" value="PDZ_6"/>
    <property type="match status" value="1"/>
</dbReference>
<accession>A0A9Q0C2L4</accession>
<dbReference type="SUPFAM" id="SSF50156">
    <property type="entry name" value="PDZ domain-like"/>
    <property type="match status" value="1"/>
</dbReference>
<dbReference type="PRINTS" id="PR00834">
    <property type="entry name" value="PROTEASES2C"/>
</dbReference>
<evidence type="ECO:0000256" key="3">
    <source>
        <dbReference type="ARBA" id="ARBA00022801"/>
    </source>
</evidence>
<dbReference type="PANTHER" id="PTHR22939">
    <property type="entry name" value="SERINE PROTEASE FAMILY S1C HTRA-RELATED"/>
    <property type="match status" value="1"/>
</dbReference>
<dbReference type="InterPro" id="IPR009003">
    <property type="entry name" value="Peptidase_S1_PA"/>
</dbReference>
<gene>
    <name evidence="5" type="ORF">LUZ63_017499</name>
</gene>
<keyword evidence="2" id="KW-0645">Protease</keyword>
<dbReference type="Proteomes" id="UP001151287">
    <property type="component" value="Unassembled WGS sequence"/>
</dbReference>
<dbReference type="EMBL" id="JAMQYH010000005">
    <property type="protein sequence ID" value="KAJ1686109.1"/>
    <property type="molecule type" value="Genomic_DNA"/>
</dbReference>
<evidence type="ECO:0000256" key="1">
    <source>
        <dbReference type="ARBA" id="ARBA00010541"/>
    </source>
</evidence>
<dbReference type="InterPro" id="IPR001940">
    <property type="entry name" value="Peptidase_S1C"/>
</dbReference>
<evidence type="ECO:0000313" key="6">
    <source>
        <dbReference type="Proteomes" id="UP001151287"/>
    </source>
</evidence>
<dbReference type="InterPro" id="IPR036034">
    <property type="entry name" value="PDZ_sf"/>
</dbReference>
<dbReference type="InterPro" id="IPR041489">
    <property type="entry name" value="PDZ_6"/>
</dbReference>
<keyword evidence="3" id="KW-0378">Hydrolase</keyword>
<organism evidence="5 6">
    <name type="scientific">Rhynchospora breviuscula</name>
    <dbReference type="NCBI Taxonomy" id="2022672"/>
    <lineage>
        <taxon>Eukaryota</taxon>
        <taxon>Viridiplantae</taxon>
        <taxon>Streptophyta</taxon>
        <taxon>Embryophyta</taxon>
        <taxon>Tracheophyta</taxon>
        <taxon>Spermatophyta</taxon>
        <taxon>Magnoliopsida</taxon>
        <taxon>Liliopsida</taxon>
        <taxon>Poales</taxon>
        <taxon>Cyperaceae</taxon>
        <taxon>Cyperoideae</taxon>
        <taxon>Rhynchosporeae</taxon>
        <taxon>Rhynchospora</taxon>
    </lineage>
</organism>
<dbReference type="Gene3D" id="2.30.42.10">
    <property type="match status" value="1"/>
</dbReference>
<evidence type="ECO:0000259" key="4">
    <source>
        <dbReference type="SMART" id="SM00228"/>
    </source>
</evidence>
<name>A0A9Q0C2L4_9POAL</name>
<evidence type="ECO:0000313" key="5">
    <source>
        <dbReference type="EMBL" id="KAJ1686109.1"/>
    </source>
</evidence>
<sequence>MLRFLLKKPHLTAGASVAILSAIAAGDSASSSSPSDHTRARLSISLPLRNLWEDIGVASSFPISAEGSGFPSQHQFVGGTIPSTGNGEGDCKCGKGCLGRNSIANAAAAVAPAVVNISISQGGVERAIGSGTIIDPDGTILTCAHVVATFHKGNASSRGYVTVMLQDGRSFKGHVVNADDHSDVAIVKIKSNTPLPSARFGNSAKLRPGDWVVALGCPLSLQNTITAGIVSCVDRKSSDLGFRGVGKEYIQTDCAINQGNSGGPLVNLDGEIVGMNVMKVVAADGLSFAVPIDMVVKIMDHFRRRGRVMRPWLGLKMLDLNPMIISQLKERDHKFPDVDKGVLVPMVVPGSPGDLAGFRANDIVISFDGKPVKSIKEIVNMMGDKVGVPFRVVVVRRGNKYVNLTVVSEEAKSS</sequence>
<comment type="similarity">
    <text evidence="1">Belongs to the peptidase S1C family.</text>
</comment>
<dbReference type="GO" id="GO:0004252">
    <property type="term" value="F:serine-type endopeptidase activity"/>
    <property type="evidence" value="ECO:0007669"/>
    <property type="project" value="InterPro"/>
</dbReference>
<reference evidence="5" key="1">
    <citation type="journal article" date="2022" name="Cell">
        <title>Repeat-based holocentromeres influence genome architecture and karyotype evolution.</title>
        <authorList>
            <person name="Hofstatter P.G."/>
            <person name="Thangavel G."/>
            <person name="Lux T."/>
            <person name="Neumann P."/>
            <person name="Vondrak T."/>
            <person name="Novak P."/>
            <person name="Zhang M."/>
            <person name="Costa L."/>
            <person name="Castellani M."/>
            <person name="Scott A."/>
            <person name="Toegelov H."/>
            <person name="Fuchs J."/>
            <person name="Mata-Sucre Y."/>
            <person name="Dias Y."/>
            <person name="Vanzela A.L.L."/>
            <person name="Huettel B."/>
            <person name="Almeida C.C.S."/>
            <person name="Simkova H."/>
            <person name="Souza G."/>
            <person name="Pedrosa-Harand A."/>
            <person name="Macas J."/>
            <person name="Mayer K.F.X."/>
            <person name="Houben A."/>
            <person name="Marques A."/>
        </authorList>
    </citation>
    <scope>NUCLEOTIDE SEQUENCE</scope>
    <source>
        <strain evidence="5">RhyBre1mFocal</strain>
    </source>
</reference>
<keyword evidence="6" id="KW-1185">Reference proteome</keyword>
<feature type="domain" description="PDZ" evidence="4">
    <location>
        <begin position="311"/>
        <end position="398"/>
    </location>
</feature>
<dbReference type="Pfam" id="PF13365">
    <property type="entry name" value="Trypsin_2"/>
    <property type="match status" value="1"/>
</dbReference>
<comment type="caution">
    <text evidence="5">The sequence shown here is derived from an EMBL/GenBank/DDBJ whole genome shotgun (WGS) entry which is preliminary data.</text>
</comment>
<dbReference type="OrthoDB" id="4217619at2759"/>
<evidence type="ECO:0000256" key="2">
    <source>
        <dbReference type="ARBA" id="ARBA00022670"/>
    </source>
</evidence>
<dbReference type="SMART" id="SM00228">
    <property type="entry name" value="PDZ"/>
    <property type="match status" value="1"/>
</dbReference>
<proteinExistence type="inferred from homology"/>
<protein>
    <recommendedName>
        <fullName evidence="4">PDZ domain-containing protein</fullName>
    </recommendedName>
</protein>
<dbReference type="Gene3D" id="2.40.10.120">
    <property type="match status" value="1"/>
</dbReference>
<dbReference type="PANTHER" id="PTHR22939:SF125">
    <property type="entry name" value="PROTEASE DO-LIKE 14-RELATED"/>
    <property type="match status" value="1"/>
</dbReference>
<dbReference type="SUPFAM" id="SSF50494">
    <property type="entry name" value="Trypsin-like serine proteases"/>
    <property type="match status" value="1"/>
</dbReference>
<dbReference type="GO" id="GO:0006508">
    <property type="term" value="P:proteolysis"/>
    <property type="evidence" value="ECO:0007669"/>
    <property type="project" value="UniProtKB-KW"/>
</dbReference>